<protein>
    <submittedName>
        <fullName evidence="2">Uncharacterized protein</fullName>
    </submittedName>
</protein>
<feature type="chain" id="PRO_5041295778" evidence="1">
    <location>
        <begin position="22"/>
        <end position="275"/>
    </location>
</feature>
<dbReference type="Proteomes" id="UP001161160">
    <property type="component" value="Unassembled WGS sequence"/>
</dbReference>
<keyword evidence="3" id="KW-1185">Reference proteome</keyword>
<evidence type="ECO:0000313" key="2">
    <source>
        <dbReference type="EMBL" id="MDH6504973.1"/>
    </source>
</evidence>
<comment type="caution">
    <text evidence="2">The sequence shown here is derived from an EMBL/GenBank/DDBJ whole genome shotgun (WGS) entry which is preliminary data.</text>
</comment>
<dbReference type="RefSeq" id="WP_280757137.1">
    <property type="nucleotide sequence ID" value="NZ_JARXVW010000001.1"/>
</dbReference>
<dbReference type="AlphaFoldDB" id="A0AA43MA73"/>
<feature type="signal peptide" evidence="1">
    <location>
        <begin position="1"/>
        <end position="21"/>
    </location>
</feature>
<evidence type="ECO:0000313" key="3">
    <source>
        <dbReference type="Proteomes" id="UP001161160"/>
    </source>
</evidence>
<accession>A0AA43MA73</accession>
<dbReference type="EMBL" id="JARXYA010000025">
    <property type="protein sequence ID" value="MDH6504973.1"/>
    <property type="molecule type" value="Genomic_DNA"/>
</dbReference>
<proteinExistence type="predicted"/>
<gene>
    <name evidence="2" type="ORF">M2127_002303</name>
</gene>
<name>A0AA43MA73_9BURK</name>
<evidence type="ECO:0000256" key="1">
    <source>
        <dbReference type="SAM" id="SignalP"/>
    </source>
</evidence>
<reference evidence="2" key="1">
    <citation type="submission" date="2023-04" db="EMBL/GenBank/DDBJ databases">
        <title>Genome Encyclopedia of Bacteria and Archaea VI: Functional Genomics of Type Strains.</title>
        <authorList>
            <person name="Whitman W."/>
        </authorList>
    </citation>
    <scope>NUCLEOTIDE SEQUENCE</scope>
    <source>
        <strain evidence="2">Enz.4-51</strain>
    </source>
</reference>
<sequence length="275" mass="29784">MCRPSKIWLCLLAAWTCLSFAQSSETSPYRPSFFLSPYQVEWDSNIDNIRTNYTINSPVLKNSANSINNNYAQKIAIGLPDNYSVGISDLYVQSIVSNPLNINAATPGFKNPVVSAAKIWTINSDVLLKALGSVQPNLGVKAGVSTYNLGISAIFIGPNDWQTSLGINETTNDAGYGGAPTLSGTISKQIGLYVINATAGVTHFPSILMTTGYASSSYLYSGTLELSRQLTDQLWLGASYSIGSNQYTYTQNFMSIPFNNRTLYNSVGASLKVLF</sequence>
<organism evidence="2 3">
    <name type="scientific">Polynucleobacter sphagniphilus</name>
    <dbReference type="NCBI Taxonomy" id="1743169"/>
    <lineage>
        <taxon>Bacteria</taxon>
        <taxon>Pseudomonadati</taxon>
        <taxon>Pseudomonadota</taxon>
        <taxon>Betaproteobacteria</taxon>
        <taxon>Burkholderiales</taxon>
        <taxon>Burkholderiaceae</taxon>
        <taxon>Polynucleobacter</taxon>
    </lineage>
</organism>
<keyword evidence="1" id="KW-0732">Signal</keyword>